<dbReference type="EMBL" id="CAVP010058423">
    <property type="protein sequence ID" value="CDL94627.1"/>
    <property type="molecule type" value="Genomic_DNA"/>
</dbReference>
<reference evidence="1" key="1">
    <citation type="submission" date="2013-03" db="EMBL/GenBank/DDBJ databases">
        <authorList>
            <person name="Aslett M."/>
        </authorList>
    </citation>
    <scope>NUCLEOTIDE SEQUENCE [LARGE SCALE GENOMIC DNA]</scope>
    <source>
        <strain evidence="1">ISE/inbred ISE</strain>
    </source>
</reference>
<proteinExistence type="predicted"/>
<protein>
    <submittedName>
        <fullName evidence="1">Uncharacterized protein</fullName>
    </submittedName>
</protein>
<name>W6NR16_HAECO</name>
<reference evidence="1" key="2">
    <citation type="submission" date="2013-05" db="EMBL/GenBank/DDBJ databases">
        <title>The genome and transcriptome of Haemonchus contortus: a key model parasite for drug and vaccine discovery.</title>
        <authorList>
            <person name="Laing R."/>
            <person name="Kikuchi T."/>
            <person name="Martinelli A."/>
            <person name="Tsai I.J."/>
            <person name="Beech R.N."/>
            <person name="Redman E."/>
            <person name="Holroyd N."/>
            <person name="Bartley D.J."/>
            <person name="Beasley H."/>
            <person name="Britton C."/>
            <person name="Curran D."/>
            <person name="Devaney E."/>
            <person name="Gilabert A."/>
            <person name="Jackson F."/>
            <person name="Hunt M."/>
            <person name="Johnston S."/>
            <person name="Kryukov I."/>
            <person name="Li K."/>
            <person name="Morrison A.A."/>
            <person name="Reid A.J."/>
            <person name="Sargison N."/>
            <person name="Saunders G."/>
            <person name="Wasmuth J.D."/>
            <person name="Wolstenholme A."/>
            <person name="Berriman M."/>
            <person name="Gilleard J.S."/>
            <person name="Cotton J.A."/>
        </authorList>
    </citation>
    <scope>NUCLEOTIDE SEQUENCE [LARGE SCALE GENOMIC DNA]</scope>
    <source>
        <strain evidence="1">ISE/inbred ISE</strain>
    </source>
</reference>
<organism evidence="1">
    <name type="scientific">Haemonchus contortus</name>
    <name type="common">Barber pole worm</name>
    <dbReference type="NCBI Taxonomy" id="6289"/>
    <lineage>
        <taxon>Eukaryota</taxon>
        <taxon>Metazoa</taxon>
        <taxon>Ecdysozoa</taxon>
        <taxon>Nematoda</taxon>
        <taxon>Chromadorea</taxon>
        <taxon>Rhabditida</taxon>
        <taxon>Rhabditina</taxon>
        <taxon>Rhabditomorpha</taxon>
        <taxon>Strongyloidea</taxon>
        <taxon>Trichostrongylidae</taxon>
        <taxon>Haemonchus</taxon>
    </lineage>
</organism>
<gene>
    <name evidence="1" type="ORF">HCOI_01107700</name>
</gene>
<evidence type="ECO:0000313" key="1">
    <source>
        <dbReference type="EMBL" id="CDL94627.1"/>
    </source>
</evidence>
<dbReference type="AlphaFoldDB" id="W6NR16"/>
<accession>W6NR16</accession>
<sequence length="249" mass="27826">MEVQMRTPLKRPLSFSDDSVEWDKIRDKIPADVGWNSLKTKNGSDDNVSVNVKGPPVDWTPYGYVSGRKAKKQRLDRVAAALSVKRTSTCTVDKLEDAGEREVAEQIALSVSKYCGSFVFESSDNEKFARLVPFPNSHASTKMPANDDWQLDKFDCKLETLMSKSPSSKVRSISFPPWKGAKRRERKYEVTNIKREVKLEDIIVEDGAFSWSTFANIVKPQLAAMEPKARCAAAKQFSALLQADPSAAT</sequence>
<dbReference type="OrthoDB" id="5837993at2759"/>
<comment type="caution">
    <text evidence="1">The sequence shown here is derived from an EMBL/GenBank/DDBJ whole genome shotgun (WGS) entry which is preliminary data.</text>
</comment>